<dbReference type="GO" id="GO:0015031">
    <property type="term" value="P:protein transport"/>
    <property type="evidence" value="ECO:0007669"/>
    <property type="project" value="InterPro"/>
</dbReference>
<evidence type="ECO:0000313" key="13">
    <source>
        <dbReference type="EMBL" id="OWK31586.1"/>
    </source>
</evidence>
<evidence type="ECO:0000256" key="8">
    <source>
        <dbReference type="ARBA" id="ARBA00023136"/>
    </source>
</evidence>
<sequence length="448" mass="48199">MASDLALNLSMPAVVDSGPLHDPQHALDRSLRQSALLVAALIAAIALMASVIQVTGAVIGSGRLSVESSVKRVAHPSGGVIAQIFVRDGDRVGKGDPVMRFDNRVSGDSAASLGQSLEQLLAAQARLTAERDGTAAVRYPASLTSNAAPTAKLAMAEADRLFAARQSLQATEQRAIRERVSQAQQDVAATNAQLAGAEDQRRYLTPELEALRGLYARQLVTVARVNQLERTAAELNGTINALRARIAEKNARIAELRQMAIEAERNARVQAGQELAGVMAQLGDQRVRSIAATDASERSLLRAPYAGVIDNLVYQTIGGVVPSAQTIMEIVPDSEPLIVNVAVTPADIDQLHIGQPATLRFSAFNAQTTPELTGSVFYIGADRKSDERSGAPFYDIRLRVPEAEVHKLGAVKLKVGMPVEAYMQTQRRSMLSYLLKPLIDQFNRAFRQ</sequence>
<feature type="coiled-coil region" evidence="10">
    <location>
        <begin position="225"/>
        <end position="266"/>
    </location>
</feature>
<dbReference type="InterPro" id="IPR058781">
    <property type="entry name" value="HH_AprE-like"/>
</dbReference>
<evidence type="ECO:0000256" key="10">
    <source>
        <dbReference type="SAM" id="Coils"/>
    </source>
</evidence>
<keyword evidence="6 9" id="KW-0812">Transmembrane</keyword>
<accession>A0A245ZPA5</accession>
<evidence type="ECO:0000256" key="5">
    <source>
        <dbReference type="ARBA" id="ARBA00022519"/>
    </source>
</evidence>
<dbReference type="PANTHER" id="PTHR30386">
    <property type="entry name" value="MEMBRANE FUSION SUBUNIT OF EMRAB-TOLC MULTIDRUG EFFLUX PUMP"/>
    <property type="match status" value="1"/>
</dbReference>
<name>A0A245ZPA5_9SPHN</name>
<keyword evidence="4 9" id="KW-1003">Cell membrane</keyword>
<gene>
    <name evidence="13" type="primary">prsE_2</name>
    <name evidence="13" type="ORF">SPDO_15960</name>
</gene>
<keyword evidence="7 9" id="KW-1133">Transmembrane helix</keyword>
<comment type="similarity">
    <text evidence="2 9">Belongs to the membrane fusion protein (MFP) (TC 8.A.1) family.</text>
</comment>
<dbReference type="Gene3D" id="2.40.30.170">
    <property type="match status" value="1"/>
</dbReference>
<dbReference type="EMBL" id="NBBI01000002">
    <property type="protein sequence ID" value="OWK31586.1"/>
    <property type="molecule type" value="Genomic_DNA"/>
</dbReference>
<feature type="transmembrane region" description="Helical" evidence="9">
    <location>
        <begin position="35"/>
        <end position="59"/>
    </location>
</feature>
<evidence type="ECO:0000256" key="3">
    <source>
        <dbReference type="ARBA" id="ARBA00022448"/>
    </source>
</evidence>
<dbReference type="InterPro" id="IPR010129">
    <property type="entry name" value="T1SS_HlyD"/>
</dbReference>
<feature type="domain" description="AprE-like beta-barrel" evidence="12">
    <location>
        <begin position="337"/>
        <end position="426"/>
    </location>
</feature>
<dbReference type="NCBIfam" id="TIGR01843">
    <property type="entry name" value="type_I_hlyD"/>
    <property type="match status" value="1"/>
</dbReference>
<dbReference type="InterPro" id="IPR050739">
    <property type="entry name" value="MFP"/>
</dbReference>
<evidence type="ECO:0000313" key="14">
    <source>
        <dbReference type="Proteomes" id="UP000197290"/>
    </source>
</evidence>
<keyword evidence="3 9" id="KW-0813">Transport</keyword>
<dbReference type="PRINTS" id="PR01490">
    <property type="entry name" value="RTXTOXIND"/>
</dbReference>
<comment type="subcellular location">
    <subcellularLocation>
        <location evidence="1 9">Cell inner membrane</location>
        <topology evidence="1 9">Single-pass membrane protein</topology>
    </subcellularLocation>
</comment>
<dbReference type="Proteomes" id="UP000197290">
    <property type="component" value="Unassembled WGS sequence"/>
</dbReference>
<protein>
    <recommendedName>
        <fullName evidence="9">Membrane fusion protein (MFP) family protein</fullName>
    </recommendedName>
</protein>
<organism evidence="13 14">
    <name type="scientific">Sphingomonas dokdonensis</name>
    <dbReference type="NCBI Taxonomy" id="344880"/>
    <lineage>
        <taxon>Bacteria</taxon>
        <taxon>Pseudomonadati</taxon>
        <taxon>Pseudomonadota</taxon>
        <taxon>Alphaproteobacteria</taxon>
        <taxon>Sphingomonadales</taxon>
        <taxon>Sphingomonadaceae</taxon>
        <taxon>Sphingomonas</taxon>
    </lineage>
</organism>
<dbReference type="OrthoDB" id="9810980at2"/>
<evidence type="ECO:0000256" key="2">
    <source>
        <dbReference type="ARBA" id="ARBA00009477"/>
    </source>
</evidence>
<reference evidence="13 14" key="1">
    <citation type="submission" date="2017-03" db="EMBL/GenBank/DDBJ databases">
        <title>Genome sequence of Sphingomonas dokdonensis DSM 21029.</title>
        <authorList>
            <person name="Poehlein A."/>
            <person name="Wuebbeler J.H."/>
            <person name="Steinbuechel A."/>
            <person name="Daniel R."/>
        </authorList>
    </citation>
    <scope>NUCLEOTIDE SEQUENCE [LARGE SCALE GENOMIC DNA]</scope>
    <source>
        <strain evidence="13 14">DSM 21029</strain>
    </source>
</reference>
<dbReference type="Pfam" id="PF26002">
    <property type="entry name" value="Beta-barrel_AprE"/>
    <property type="match status" value="1"/>
</dbReference>
<feature type="domain" description="AprE-like long alpha-helical hairpin" evidence="11">
    <location>
        <begin position="111"/>
        <end position="294"/>
    </location>
</feature>
<dbReference type="AlphaFoldDB" id="A0A245ZPA5"/>
<dbReference type="InterPro" id="IPR058982">
    <property type="entry name" value="Beta-barrel_AprE"/>
</dbReference>
<evidence type="ECO:0000256" key="9">
    <source>
        <dbReference type="RuleBase" id="RU365093"/>
    </source>
</evidence>
<evidence type="ECO:0000256" key="1">
    <source>
        <dbReference type="ARBA" id="ARBA00004377"/>
    </source>
</evidence>
<evidence type="ECO:0000259" key="12">
    <source>
        <dbReference type="Pfam" id="PF26002"/>
    </source>
</evidence>
<evidence type="ECO:0000256" key="7">
    <source>
        <dbReference type="ARBA" id="ARBA00022989"/>
    </source>
</evidence>
<comment type="caution">
    <text evidence="13">The sequence shown here is derived from an EMBL/GenBank/DDBJ whole genome shotgun (WGS) entry which is preliminary data.</text>
</comment>
<evidence type="ECO:0000256" key="4">
    <source>
        <dbReference type="ARBA" id="ARBA00022475"/>
    </source>
</evidence>
<dbReference type="RefSeq" id="WP_143559612.1">
    <property type="nucleotide sequence ID" value="NZ_NBBI01000002.1"/>
</dbReference>
<keyword evidence="14" id="KW-1185">Reference proteome</keyword>
<dbReference type="GO" id="GO:0005886">
    <property type="term" value="C:plasma membrane"/>
    <property type="evidence" value="ECO:0007669"/>
    <property type="project" value="UniProtKB-SubCell"/>
</dbReference>
<keyword evidence="10" id="KW-0175">Coiled coil</keyword>
<keyword evidence="8 9" id="KW-0472">Membrane</keyword>
<evidence type="ECO:0000256" key="6">
    <source>
        <dbReference type="ARBA" id="ARBA00022692"/>
    </source>
</evidence>
<keyword evidence="5 9" id="KW-0997">Cell inner membrane</keyword>
<dbReference type="PANTHER" id="PTHR30386:SF17">
    <property type="entry name" value="ALKALINE PROTEASE SECRETION PROTEIN APRE"/>
    <property type="match status" value="1"/>
</dbReference>
<proteinExistence type="inferred from homology"/>
<dbReference type="Pfam" id="PF25994">
    <property type="entry name" value="HH_AprE"/>
    <property type="match status" value="1"/>
</dbReference>
<evidence type="ECO:0000259" key="11">
    <source>
        <dbReference type="Pfam" id="PF25994"/>
    </source>
</evidence>